<organism evidence="1 2">
    <name type="scientific">Diplocarpon coronariae</name>
    <dbReference type="NCBI Taxonomy" id="2795749"/>
    <lineage>
        <taxon>Eukaryota</taxon>
        <taxon>Fungi</taxon>
        <taxon>Dikarya</taxon>
        <taxon>Ascomycota</taxon>
        <taxon>Pezizomycotina</taxon>
        <taxon>Leotiomycetes</taxon>
        <taxon>Helotiales</taxon>
        <taxon>Drepanopezizaceae</taxon>
        <taxon>Diplocarpon</taxon>
    </lineage>
</organism>
<sequence length="230" mass="26170">MSPSKSDIDLVPWDSRSEAHVLRLRQQRLTCGWGVEGVETSRSQLPGTQRLFLWLVLKPSHRDYAALLHTHRRRFPREEEPLADTARLTFPRRRSEPFVPIGHVALDVAPPGSAPCDRVGASNFFVSPALRGRELARQAVETTTALASRYARFLVAEVPVRDMERYERFGDGRPKFSLVDWYSSLGFRLTGGENRLVSEIDSEGRAWSVELVAMELDLRGHERFTEKSLL</sequence>
<dbReference type="SUPFAM" id="SSF55729">
    <property type="entry name" value="Acyl-CoA N-acyltransferases (Nat)"/>
    <property type="match status" value="1"/>
</dbReference>
<gene>
    <name evidence="1" type="ORF">B2J93_1548</name>
</gene>
<dbReference type="AlphaFoldDB" id="A0A218Z4E2"/>
<comment type="caution">
    <text evidence="1">The sequence shown here is derived from an EMBL/GenBank/DDBJ whole genome shotgun (WGS) entry which is preliminary data.</text>
</comment>
<dbReference type="InParanoid" id="A0A218Z4E2"/>
<dbReference type="EMBL" id="MZNU01000252">
    <property type="protein sequence ID" value="OWP02076.1"/>
    <property type="molecule type" value="Genomic_DNA"/>
</dbReference>
<evidence type="ECO:0000313" key="1">
    <source>
        <dbReference type="EMBL" id="OWP02076.1"/>
    </source>
</evidence>
<proteinExistence type="predicted"/>
<accession>A0A218Z4E2</accession>
<keyword evidence="2" id="KW-1185">Reference proteome</keyword>
<protein>
    <recommendedName>
        <fullName evidence="3">N-acetyltransferase domain-containing protein</fullName>
    </recommendedName>
</protein>
<dbReference type="Proteomes" id="UP000242519">
    <property type="component" value="Unassembled WGS sequence"/>
</dbReference>
<dbReference type="InterPro" id="IPR016181">
    <property type="entry name" value="Acyl_CoA_acyltransferase"/>
</dbReference>
<reference evidence="1 2" key="1">
    <citation type="submission" date="2017-04" db="EMBL/GenBank/DDBJ databases">
        <title>Draft genome sequence of Marssonina coronaria NL1: causal agent of apple blotch.</title>
        <authorList>
            <person name="Cheng Q."/>
        </authorList>
    </citation>
    <scope>NUCLEOTIDE SEQUENCE [LARGE SCALE GENOMIC DNA]</scope>
    <source>
        <strain evidence="1 2">NL1</strain>
    </source>
</reference>
<evidence type="ECO:0000313" key="2">
    <source>
        <dbReference type="Proteomes" id="UP000242519"/>
    </source>
</evidence>
<dbReference type="Gene3D" id="3.40.630.30">
    <property type="match status" value="1"/>
</dbReference>
<name>A0A218Z4E2_9HELO</name>
<dbReference type="OrthoDB" id="2326446at2759"/>
<evidence type="ECO:0008006" key="3">
    <source>
        <dbReference type="Google" id="ProtNLM"/>
    </source>
</evidence>